<keyword evidence="1" id="KW-0472">Membrane</keyword>
<dbReference type="AlphaFoldDB" id="A0A1H2J077"/>
<dbReference type="RefSeq" id="WP_092236329.1">
    <property type="nucleotide sequence ID" value="NZ_FNLL01000010.1"/>
</dbReference>
<evidence type="ECO:0000313" key="3">
    <source>
        <dbReference type="Proteomes" id="UP000199608"/>
    </source>
</evidence>
<dbReference type="Gene3D" id="3.30.700.10">
    <property type="entry name" value="Glycoprotein, Type 4 Pilin"/>
    <property type="match status" value="1"/>
</dbReference>
<dbReference type="NCBIfam" id="TIGR02532">
    <property type="entry name" value="IV_pilin_GFxxxE"/>
    <property type="match status" value="1"/>
</dbReference>
<dbReference type="EMBL" id="FNLL01000010">
    <property type="protein sequence ID" value="SDU49803.1"/>
    <property type="molecule type" value="Genomic_DNA"/>
</dbReference>
<proteinExistence type="predicted"/>
<accession>A0A1H2J077</accession>
<dbReference type="InterPro" id="IPR012902">
    <property type="entry name" value="N_methyl_site"/>
</dbReference>
<evidence type="ECO:0000256" key="1">
    <source>
        <dbReference type="SAM" id="Phobius"/>
    </source>
</evidence>
<dbReference type="PROSITE" id="PS00409">
    <property type="entry name" value="PROKAR_NTER_METHYL"/>
    <property type="match status" value="1"/>
</dbReference>
<dbReference type="SUPFAM" id="SSF54523">
    <property type="entry name" value="Pili subunits"/>
    <property type="match status" value="1"/>
</dbReference>
<keyword evidence="1" id="KW-0812">Transmembrane</keyword>
<reference evidence="3" key="1">
    <citation type="submission" date="2016-10" db="EMBL/GenBank/DDBJ databases">
        <authorList>
            <person name="Varghese N."/>
            <person name="Submissions S."/>
        </authorList>
    </citation>
    <scope>NUCLEOTIDE SEQUENCE [LARGE SCALE GENOMIC DNA]</scope>
    <source>
        <strain evidence="3">DSM 3384</strain>
    </source>
</reference>
<dbReference type="Proteomes" id="UP000199608">
    <property type="component" value="Unassembled WGS sequence"/>
</dbReference>
<organism evidence="2 3">
    <name type="scientific">Desulfobacula phenolica</name>
    <dbReference type="NCBI Taxonomy" id="90732"/>
    <lineage>
        <taxon>Bacteria</taxon>
        <taxon>Pseudomonadati</taxon>
        <taxon>Thermodesulfobacteriota</taxon>
        <taxon>Desulfobacteria</taxon>
        <taxon>Desulfobacterales</taxon>
        <taxon>Desulfobacteraceae</taxon>
        <taxon>Desulfobacula</taxon>
    </lineage>
</organism>
<feature type="transmembrane region" description="Helical" evidence="1">
    <location>
        <begin position="12"/>
        <end position="30"/>
    </location>
</feature>
<dbReference type="InterPro" id="IPR045584">
    <property type="entry name" value="Pilin-like"/>
</dbReference>
<evidence type="ECO:0000313" key="2">
    <source>
        <dbReference type="EMBL" id="SDU49803.1"/>
    </source>
</evidence>
<gene>
    <name evidence="2" type="ORF">SAMN04487931_11055</name>
</gene>
<keyword evidence="1" id="KW-1133">Transmembrane helix</keyword>
<keyword evidence="3" id="KW-1185">Reference proteome</keyword>
<name>A0A1H2J077_9BACT</name>
<sequence>MKQLRNSKGFTLIELLLVVVIIGLMLAVIVPRAMRANVDAKYGNVRQIGSELASWAVEWAESEVQSQDAYTDANASPAIVGSTATTADYLAYLCGDVAAAAAGNTAWVADDTAANTSWVNNAVDITGRIVDTVSPLPPSIAAKNFVPIDKIPRNPFNQLSVFATENYPATGGLPVPGALAMGYIGETGNANFNYYALLFQGTDAQTYDLTAATKGTRAFHGNMNHDDLEGLRNGIFVARYADAN</sequence>
<dbReference type="Pfam" id="PF07963">
    <property type="entry name" value="N_methyl"/>
    <property type="match status" value="1"/>
</dbReference>
<protein>
    <submittedName>
        <fullName evidence="2">Prepilin-type N-terminal cleavage/methylation domain-containing protein</fullName>
    </submittedName>
</protein>